<feature type="region of interest" description="Disordered" evidence="1">
    <location>
        <begin position="50"/>
        <end position="69"/>
    </location>
</feature>
<evidence type="ECO:0000313" key="4">
    <source>
        <dbReference type="WBParaSite" id="HDID_0000414401-mRNA-1"/>
    </source>
</evidence>
<gene>
    <name evidence="2" type="ORF">HDID_LOCUS4142</name>
</gene>
<dbReference type="EMBL" id="UYSG01001467">
    <property type="protein sequence ID" value="VDL44456.1"/>
    <property type="molecule type" value="Genomic_DNA"/>
</dbReference>
<name>A0A0R3SGU2_HYMDI</name>
<reference evidence="4" key="1">
    <citation type="submission" date="2017-02" db="UniProtKB">
        <authorList>
            <consortium name="WormBaseParasite"/>
        </authorList>
    </citation>
    <scope>IDENTIFICATION</scope>
</reference>
<dbReference type="WBParaSite" id="HDID_0000414401-mRNA-1">
    <property type="protein sequence ID" value="HDID_0000414401-mRNA-1"/>
    <property type="gene ID" value="HDID_0000414401"/>
</dbReference>
<protein>
    <submittedName>
        <fullName evidence="4">Ovule protein</fullName>
    </submittedName>
</protein>
<proteinExistence type="predicted"/>
<reference evidence="2 3" key="2">
    <citation type="submission" date="2018-11" db="EMBL/GenBank/DDBJ databases">
        <authorList>
            <consortium name="Pathogen Informatics"/>
        </authorList>
    </citation>
    <scope>NUCLEOTIDE SEQUENCE [LARGE SCALE GENOMIC DNA]</scope>
</reference>
<evidence type="ECO:0000256" key="1">
    <source>
        <dbReference type="SAM" id="MobiDB-lite"/>
    </source>
</evidence>
<organism evidence="4">
    <name type="scientific">Hymenolepis diminuta</name>
    <name type="common">Rat tapeworm</name>
    <dbReference type="NCBI Taxonomy" id="6216"/>
    <lineage>
        <taxon>Eukaryota</taxon>
        <taxon>Metazoa</taxon>
        <taxon>Spiralia</taxon>
        <taxon>Lophotrochozoa</taxon>
        <taxon>Platyhelminthes</taxon>
        <taxon>Cestoda</taxon>
        <taxon>Eucestoda</taxon>
        <taxon>Cyclophyllidea</taxon>
        <taxon>Hymenolepididae</taxon>
        <taxon>Hymenolepis</taxon>
    </lineage>
</organism>
<evidence type="ECO:0000313" key="2">
    <source>
        <dbReference type="EMBL" id="VDL44456.1"/>
    </source>
</evidence>
<evidence type="ECO:0000313" key="3">
    <source>
        <dbReference type="Proteomes" id="UP000274504"/>
    </source>
</evidence>
<dbReference type="AlphaFoldDB" id="A0A0R3SGU2"/>
<accession>A0A0R3SGU2</accession>
<sequence>MITSSPDVQLSQSPQLVVSTDPVITTLSNSENVPHHPSLYSYDYQHMQQHQQQSFGFPSYYQPTPYGSS</sequence>
<dbReference type="Proteomes" id="UP000274504">
    <property type="component" value="Unassembled WGS sequence"/>
</dbReference>